<reference evidence="1 2" key="1">
    <citation type="submission" date="2018-04" db="EMBL/GenBank/DDBJ databases">
        <title>Draft genome sequence of Pseudomonas syringae pv. actinidiae biovar 1 strains isolated from kiwifruit in Kagawa prefecture.</title>
        <authorList>
            <person name="Tabuchi M."/>
            <person name="Saito M."/>
            <person name="Fujiwara S."/>
            <person name="Sasa N."/>
            <person name="Akimitsu K."/>
            <person name="Gomi K."/>
            <person name="Konishi-Sugita S."/>
            <person name="Hamano K."/>
            <person name="Kataoka I."/>
        </authorList>
    </citation>
    <scope>NUCLEOTIDE SEQUENCE [LARGE SCALE GENOMIC DNA]</scope>
    <source>
        <strain evidence="1 2">MAFF212206</strain>
    </source>
</reference>
<accession>A0A2V0QJP8</accession>
<protein>
    <submittedName>
        <fullName evidence="1">Uncharacterized protein</fullName>
    </submittedName>
</protein>
<gene>
    <name evidence="1" type="ORF">KPSA1_06507</name>
</gene>
<name>A0A2V0QJP8_PSESF</name>
<evidence type="ECO:0000313" key="1">
    <source>
        <dbReference type="EMBL" id="GBH13027.1"/>
    </source>
</evidence>
<dbReference type="AlphaFoldDB" id="A0A2V0QJP8"/>
<dbReference type="Proteomes" id="UP000247480">
    <property type="component" value="Unassembled WGS sequence"/>
</dbReference>
<comment type="caution">
    <text evidence="1">The sequence shown here is derived from an EMBL/GenBank/DDBJ whole genome shotgun (WGS) entry which is preliminary data.</text>
</comment>
<dbReference type="EMBL" id="BGJZ01000337">
    <property type="protein sequence ID" value="GBH13027.1"/>
    <property type="molecule type" value="Genomic_DNA"/>
</dbReference>
<proteinExistence type="predicted"/>
<evidence type="ECO:0000313" key="2">
    <source>
        <dbReference type="Proteomes" id="UP000247480"/>
    </source>
</evidence>
<sequence length="57" mass="6417">MISRSQRLHWPLREQAHGKGLCITLSAEHTHKSHRELSHSTIPSPAARLLAKQAVSR</sequence>
<organism evidence="1 2">
    <name type="scientific">Pseudomonas syringae pv. actinidiae</name>
    <dbReference type="NCBI Taxonomy" id="103796"/>
    <lineage>
        <taxon>Bacteria</taxon>
        <taxon>Pseudomonadati</taxon>
        <taxon>Pseudomonadota</taxon>
        <taxon>Gammaproteobacteria</taxon>
        <taxon>Pseudomonadales</taxon>
        <taxon>Pseudomonadaceae</taxon>
        <taxon>Pseudomonas</taxon>
        <taxon>Pseudomonas syringae</taxon>
    </lineage>
</organism>